<reference evidence="2 3" key="1">
    <citation type="submission" date="2022-05" db="EMBL/GenBank/DDBJ databases">
        <authorList>
            <consortium name="Genoscope - CEA"/>
            <person name="William W."/>
        </authorList>
    </citation>
    <scope>NUCLEOTIDE SEQUENCE [LARGE SCALE GENOMIC DNA]</scope>
</reference>
<evidence type="ECO:0000313" key="2">
    <source>
        <dbReference type="EMBL" id="CAH3106215.1"/>
    </source>
</evidence>
<sequence length="111" mass="12840">MWLTERGKIVTQCSQQNDLRIVNTNCGFTLRPRVYRMSAADQGFHEMSLTERGEIMTQCSQQNDLRIPTTNCGFTLRPRVYRMFPADQETERVNIGMQTSRNGPTQGNDHR</sequence>
<evidence type="ECO:0000256" key="1">
    <source>
        <dbReference type="SAM" id="MobiDB-lite"/>
    </source>
</evidence>
<feature type="compositionally biased region" description="Polar residues" evidence="1">
    <location>
        <begin position="96"/>
        <end position="111"/>
    </location>
</feature>
<dbReference type="Proteomes" id="UP001159428">
    <property type="component" value="Unassembled WGS sequence"/>
</dbReference>
<accession>A0AAU9W8Y1</accession>
<feature type="region of interest" description="Disordered" evidence="1">
    <location>
        <begin position="89"/>
        <end position="111"/>
    </location>
</feature>
<gene>
    <name evidence="2" type="ORF">PMEA_00001374</name>
</gene>
<comment type="caution">
    <text evidence="2">The sequence shown here is derived from an EMBL/GenBank/DDBJ whole genome shotgun (WGS) entry which is preliminary data.</text>
</comment>
<protein>
    <submittedName>
        <fullName evidence="2">Uncharacterized protein</fullName>
    </submittedName>
</protein>
<dbReference type="AlphaFoldDB" id="A0AAU9W8Y1"/>
<proteinExistence type="predicted"/>
<evidence type="ECO:0000313" key="3">
    <source>
        <dbReference type="Proteomes" id="UP001159428"/>
    </source>
</evidence>
<keyword evidence="3" id="KW-1185">Reference proteome</keyword>
<dbReference type="EMBL" id="CALNXJ010000010">
    <property type="protein sequence ID" value="CAH3106215.1"/>
    <property type="molecule type" value="Genomic_DNA"/>
</dbReference>
<organism evidence="2 3">
    <name type="scientific">Pocillopora meandrina</name>
    <dbReference type="NCBI Taxonomy" id="46732"/>
    <lineage>
        <taxon>Eukaryota</taxon>
        <taxon>Metazoa</taxon>
        <taxon>Cnidaria</taxon>
        <taxon>Anthozoa</taxon>
        <taxon>Hexacorallia</taxon>
        <taxon>Scleractinia</taxon>
        <taxon>Astrocoeniina</taxon>
        <taxon>Pocilloporidae</taxon>
        <taxon>Pocillopora</taxon>
    </lineage>
</organism>
<name>A0AAU9W8Y1_9CNID</name>